<sequence>MPSDEQSRKVILIALGITAVFGIITFALAAAILGGQNKRFSNIDWSLEELTKTVNKISEQLSSNTGTSGPSTGQPTTTTTGPTTTTPGSTTTTPRPTTTTPGSTTTTP</sequence>
<keyword evidence="2" id="KW-0472">Membrane</keyword>
<dbReference type="EMBL" id="CAJOBJ010380323">
    <property type="protein sequence ID" value="CAF5227195.1"/>
    <property type="molecule type" value="Genomic_DNA"/>
</dbReference>
<keyword evidence="2" id="KW-1133">Transmembrane helix</keyword>
<accession>A0A8S3KBJ5</accession>
<proteinExistence type="predicted"/>
<name>A0A8S3KBJ5_9BILA</name>
<keyword evidence="2" id="KW-0812">Transmembrane</keyword>
<evidence type="ECO:0000256" key="1">
    <source>
        <dbReference type="SAM" id="MobiDB-lite"/>
    </source>
</evidence>
<feature type="compositionally biased region" description="Low complexity" evidence="1">
    <location>
        <begin position="62"/>
        <end position="108"/>
    </location>
</feature>
<evidence type="ECO:0000313" key="3">
    <source>
        <dbReference type="EMBL" id="CAF5227195.1"/>
    </source>
</evidence>
<dbReference type="Proteomes" id="UP000681720">
    <property type="component" value="Unassembled WGS sequence"/>
</dbReference>
<feature type="transmembrane region" description="Helical" evidence="2">
    <location>
        <begin position="12"/>
        <end position="33"/>
    </location>
</feature>
<dbReference type="AlphaFoldDB" id="A0A8S3KBJ5"/>
<reference evidence="3" key="1">
    <citation type="submission" date="2021-02" db="EMBL/GenBank/DDBJ databases">
        <authorList>
            <person name="Nowell W R."/>
        </authorList>
    </citation>
    <scope>NUCLEOTIDE SEQUENCE</scope>
</reference>
<comment type="caution">
    <text evidence="3">The sequence shown here is derived from an EMBL/GenBank/DDBJ whole genome shotgun (WGS) entry which is preliminary data.</text>
</comment>
<feature type="non-terminal residue" evidence="3">
    <location>
        <position position="108"/>
    </location>
</feature>
<evidence type="ECO:0000313" key="4">
    <source>
        <dbReference type="Proteomes" id="UP000681720"/>
    </source>
</evidence>
<gene>
    <name evidence="3" type="ORF">GIL414_LOCUS87518</name>
</gene>
<organism evidence="3 4">
    <name type="scientific">Rotaria magnacalcarata</name>
    <dbReference type="NCBI Taxonomy" id="392030"/>
    <lineage>
        <taxon>Eukaryota</taxon>
        <taxon>Metazoa</taxon>
        <taxon>Spiralia</taxon>
        <taxon>Gnathifera</taxon>
        <taxon>Rotifera</taxon>
        <taxon>Eurotatoria</taxon>
        <taxon>Bdelloidea</taxon>
        <taxon>Philodinida</taxon>
        <taxon>Philodinidae</taxon>
        <taxon>Rotaria</taxon>
    </lineage>
</organism>
<evidence type="ECO:0000256" key="2">
    <source>
        <dbReference type="SAM" id="Phobius"/>
    </source>
</evidence>
<protein>
    <submittedName>
        <fullName evidence="3">Uncharacterized protein</fullName>
    </submittedName>
</protein>
<feature type="region of interest" description="Disordered" evidence="1">
    <location>
        <begin position="58"/>
        <end position="108"/>
    </location>
</feature>